<protein>
    <recommendedName>
        <fullName evidence="1">Methanogenesis regulatory protein FilR1 middle domain-containing protein</fullName>
    </recommendedName>
</protein>
<dbReference type="InterPro" id="IPR036390">
    <property type="entry name" value="WH_DNA-bd_sf"/>
</dbReference>
<dbReference type="EMBL" id="LNQE01001575">
    <property type="protein sequence ID" value="KUG15218.1"/>
    <property type="molecule type" value="Genomic_DNA"/>
</dbReference>
<dbReference type="PIRSF" id="PIRSF006692">
    <property type="entry name" value="TF_HTH_AF0396_prd"/>
    <property type="match status" value="1"/>
</dbReference>
<evidence type="ECO:0000259" key="1">
    <source>
        <dbReference type="Pfam" id="PF08350"/>
    </source>
</evidence>
<name>A0A0W8F3R7_9ZZZZ</name>
<dbReference type="AlphaFoldDB" id="A0A0W8F3R7"/>
<accession>A0A0W8F3R7</accession>
<sequence length="257" mass="29674">MDLFTIITSSEKRKNLIILLNTGPKTWEEIRAVCKFPSAAIIPQIRILESGNVITRQKGTYQLTTMGRVIAKQLKDLVSTVTVFEGQMTFWQEHDIDSIPDQFLMKIGDLGHVVLDEAPIEGIYQMKKEFLSHISSAKTIYGLIHTVHPLYPSFFLNLANKGADISFILTRQAFEIAKADYKDELREWIEIEGTELLILDDDVRFSFITTDLHISLQLFLTNGVFDSMRDIFSRDRRALKWGRDLFEYFRNRSVFVS</sequence>
<organism evidence="2">
    <name type="scientific">hydrocarbon metagenome</name>
    <dbReference type="NCBI Taxonomy" id="938273"/>
    <lineage>
        <taxon>unclassified sequences</taxon>
        <taxon>metagenomes</taxon>
        <taxon>ecological metagenomes</taxon>
    </lineage>
</organism>
<dbReference type="SUPFAM" id="SSF46785">
    <property type="entry name" value="Winged helix' DNA-binding domain"/>
    <property type="match status" value="1"/>
</dbReference>
<feature type="domain" description="Methanogenesis regulatory protein FilR1 middle" evidence="1">
    <location>
        <begin position="123"/>
        <end position="252"/>
    </location>
</feature>
<dbReference type="InterPro" id="IPR036388">
    <property type="entry name" value="WH-like_DNA-bd_sf"/>
</dbReference>
<proteinExistence type="predicted"/>
<evidence type="ECO:0000313" key="2">
    <source>
        <dbReference type="EMBL" id="KUG15218.1"/>
    </source>
</evidence>
<dbReference type="InterPro" id="IPR013561">
    <property type="entry name" value="FilR1_middle_dom"/>
</dbReference>
<gene>
    <name evidence="2" type="ORF">ASZ90_015137</name>
</gene>
<dbReference type="InterPro" id="IPR016490">
    <property type="entry name" value="Tscrpt_reg_HTH_AF0396-typ3"/>
</dbReference>
<dbReference type="Gene3D" id="1.10.10.10">
    <property type="entry name" value="Winged helix-like DNA-binding domain superfamily/Winged helix DNA-binding domain"/>
    <property type="match status" value="1"/>
</dbReference>
<reference evidence="2" key="1">
    <citation type="journal article" date="2015" name="Proc. Natl. Acad. Sci. U.S.A.">
        <title>Networks of energetic and metabolic interactions define dynamics in microbial communities.</title>
        <authorList>
            <person name="Embree M."/>
            <person name="Liu J.K."/>
            <person name="Al-Bassam M.M."/>
            <person name="Zengler K."/>
        </authorList>
    </citation>
    <scope>NUCLEOTIDE SEQUENCE</scope>
</reference>
<dbReference type="Pfam" id="PF08350">
    <property type="entry name" value="FilR1_middle"/>
    <property type="match status" value="1"/>
</dbReference>
<comment type="caution">
    <text evidence="2">The sequence shown here is derived from an EMBL/GenBank/DDBJ whole genome shotgun (WGS) entry which is preliminary data.</text>
</comment>